<evidence type="ECO:0000313" key="3">
    <source>
        <dbReference type="Proteomes" id="UP000019460"/>
    </source>
</evidence>
<keyword evidence="3" id="KW-1185">Reference proteome</keyword>
<evidence type="ECO:0000256" key="1">
    <source>
        <dbReference type="SAM" id="SignalP"/>
    </source>
</evidence>
<keyword evidence="1" id="KW-0732">Signal</keyword>
<comment type="caution">
    <text evidence="2">The sequence shown here is derived from an EMBL/GenBank/DDBJ whole genome shotgun (WGS) entry which is preliminary data.</text>
</comment>
<dbReference type="OrthoDB" id="7346546at2"/>
<proteinExistence type="predicted"/>
<reference evidence="2 3" key="1">
    <citation type="submission" date="2012-11" db="EMBL/GenBank/DDBJ databases">
        <title>Genome assembly of Thiorhodococcus sp. AK35.</title>
        <authorList>
            <person name="Nupur N."/>
            <person name="Khatri I."/>
            <person name="Subramanian S."/>
            <person name="Pinnaka A."/>
        </authorList>
    </citation>
    <scope>NUCLEOTIDE SEQUENCE [LARGE SCALE GENOMIC DNA]</scope>
    <source>
        <strain evidence="2 3">AK35</strain>
    </source>
</reference>
<dbReference type="Proteomes" id="UP000019460">
    <property type="component" value="Unassembled WGS sequence"/>
</dbReference>
<sequence length="172" mass="18322">MTDVSRAVGPLAWLPIFLANAAAAAQSLPQGMAMLSIEIEGPRVSARFRAPRATLVGFPGAARTADERDTLGLARDNLRNGAGMMRFDTQADCRQADVEFGGDAAGGAGVADEIRVVYRFECLHPEHLDSVALGFFMGFPALERVLVRYSTGEGRGGAELTQGHPVVDFVPF</sequence>
<protein>
    <recommendedName>
        <fullName evidence="4">DUF2796 domain-containing protein</fullName>
    </recommendedName>
</protein>
<name>W9VE02_9GAMM</name>
<dbReference type="Pfam" id="PF10986">
    <property type="entry name" value="ZrgA"/>
    <property type="match status" value="1"/>
</dbReference>
<feature type="chain" id="PRO_5004930147" description="DUF2796 domain-containing protein" evidence="1">
    <location>
        <begin position="22"/>
        <end position="172"/>
    </location>
</feature>
<dbReference type="AlphaFoldDB" id="W9VE02"/>
<dbReference type="eggNOG" id="COG4531">
    <property type="taxonomic scope" value="Bacteria"/>
</dbReference>
<feature type="signal peptide" evidence="1">
    <location>
        <begin position="1"/>
        <end position="21"/>
    </location>
</feature>
<dbReference type="InterPro" id="IPR021253">
    <property type="entry name" value="ZrgA-like"/>
</dbReference>
<dbReference type="STRING" id="1249627.D779_1524"/>
<evidence type="ECO:0000313" key="2">
    <source>
        <dbReference type="EMBL" id="EXJ15226.1"/>
    </source>
</evidence>
<dbReference type="RefSeq" id="WP_081763439.1">
    <property type="nucleotide sequence ID" value="NZ_AONC01000028.1"/>
</dbReference>
<organism evidence="2 3">
    <name type="scientific">Imhoffiella purpurea</name>
    <dbReference type="NCBI Taxonomy" id="1249627"/>
    <lineage>
        <taxon>Bacteria</taxon>
        <taxon>Pseudomonadati</taxon>
        <taxon>Pseudomonadota</taxon>
        <taxon>Gammaproteobacteria</taxon>
        <taxon>Chromatiales</taxon>
        <taxon>Chromatiaceae</taxon>
        <taxon>Imhoffiella</taxon>
    </lineage>
</organism>
<evidence type="ECO:0008006" key="4">
    <source>
        <dbReference type="Google" id="ProtNLM"/>
    </source>
</evidence>
<accession>W9VE02</accession>
<gene>
    <name evidence="2" type="ORF">D779_1524</name>
</gene>
<dbReference type="EMBL" id="AONC01000028">
    <property type="protein sequence ID" value="EXJ15226.1"/>
    <property type="molecule type" value="Genomic_DNA"/>
</dbReference>